<feature type="transmembrane region" description="Helical" evidence="6">
    <location>
        <begin position="622"/>
        <end position="639"/>
    </location>
</feature>
<dbReference type="eggNOG" id="COG0601">
    <property type="taxonomic scope" value="Bacteria"/>
</dbReference>
<dbReference type="SUPFAM" id="SSF161098">
    <property type="entry name" value="MetI-like"/>
    <property type="match status" value="2"/>
</dbReference>
<feature type="transmembrane region" description="Helical" evidence="6">
    <location>
        <begin position="110"/>
        <end position="134"/>
    </location>
</feature>
<feature type="transmembrane region" description="Helical" evidence="6">
    <location>
        <begin position="154"/>
        <end position="174"/>
    </location>
</feature>
<feature type="transmembrane region" description="Helical" evidence="6">
    <location>
        <begin position="219"/>
        <end position="239"/>
    </location>
</feature>
<dbReference type="Proteomes" id="UP000004080">
    <property type="component" value="Unassembled WGS sequence"/>
</dbReference>
<dbReference type="PANTHER" id="PTHR43839">
    <property type="entry name" value="OPPC IN A BINDING PROTEIN-DEPENDENT TRANSPORT SYSTEM"/>
    <property type="match status" value="1"/>
</dbReference>
<dbReference type="RefSeq" id="WP_007203705.1">
    <property type="nucleotide sequence ID" value="NZ_AKKV01000042.1"/>
</dbReference>
<dbReference type="InterPro" id="IPR035906">
    <property type="entry name" value="MetI-like_sf"/>
</dbReference>
<comment type="subcellular location">
    <subcellularLocation>
        <location evidence="6">Cell membrane</location>
        <topology evidence="6">Multi-pass membrane protein</topology>
    </subcellularLocation>
    <subcellularLocation>
        <location evidence="1">Membrane</location>
        <topology evidence="1">Multi-pass membrane protein</topology>
    </subcellularLocation>
</comment>
<evidence type="ECO:0000256" key="3">
    <source>
        <dbReference type="ARBA" id="ARBA00022692"/>
    </source>
</evidence>
<dbReference type="AlphaFoldDB" id="I8AF71"/>
<evidence type="ECO:0000313" key="9">
    <source>
        <dbReference type="Proteomes" id="UP000004080"/>
    </source>
</evidence>
<dbReference type="GO" id="GO:0055085">
    <property type="term" value="P:transmembrane transport"/>
    <property type="evidence" value="ECO:0007669"/>
    <property type="project" value="InterPro"/>
</dbReference>
<protein>
    <recommendedName>
        <fullName evidence="7">ABC transmembrane type-1 domain-containing protein</fullName>
    </recommendedName>
</protein>
<sequence length="786" mass="88426">MVVMRRLLISFILAVIGVVFLSAIPMGVVGTSFQWGAYSDGVSRIAEALMHPGDLQTGQYPLFPMFWGPFFYSLKVLFGALALAILFGFVCSILLSLLPAGVYRAVKSMLFFLESLPDVLVAVTAQLVIIIVYQKTNVLLFEIAQSPMDENGPYIIPILCLSILPTLLCIRILLHQIEDEWRMPYIESARGKGMGSFYILIHHILPNTILAFFQHSKMIIWFMLSNLVVLEVIFGFNGVMTLVKAANKPEVFAIALLLLLLPMFCFFALGSLVTYKWQALQETAATTATSAPPFSLRLKSIFRYLFRHLKGLKNLWYEPLFISGLCIIVVLLTLSLIHYFVYNDTVPQTLLLYSSSGELIGKGPFPPSQQFWLGTDQFGNDLFYKIISGAKYTLGLTLIVSLLRIAFSLVGGYGFSILPARTKIWLRSLVESTHYVPAALLCFLILSPTIGLPTFSFSEKGWLFFIVVTLVAIPACSVLIGSEIETIMSKEFIESSRVLGGTHRYIFFKHVWRHLVPRLSYIYIQQMTYVLILMAHLGLLSIFFGGTRLEEYMPNYFIPVSNSSEWSGMIGAFFAQMSIQPYLILIPVAFFSVSILATNFMLEGLKRTFDLYEAPRKKRIPFASILAVLVMIVVLIWIPQKFSADLAPKEAKSQLVQLDEGKEAFAAGKIPGLKLPLDTTWTADTYEPFYKKPEAREPNMYGGEDVRFKKDGATFTYKTGLLNLVVAIETSYQGTEAEIIKALGQPTSKKNKTLQYTFKDNTVLFKQQKGQTWKLTLKNKDAVKHR</sequence>
<dbReference type="PROSITE" id="PS50928">
    <property type="entry name" value="ABC_TM1"/>
    <property type="match status" value="1"/>
</dbReference>
<dbReference type="PATRIC" id="fig|1196324.3.peg.3708"/>
<feature type="domain" description="ABC transmembrane type-1" evidence="7">
    <location>
        <begin position="70"/>
        <end position="269"/>
    </location>
</feature>
<keyword evidence="9" id="KW-1185">Reference proteome</keyword>
<dbReference type="PANTHER" id="PTHR43839:SF3">
    <property type="entry name" value="OLIGOPEPTIDE ABC TRANSPORTER, PERMEASE PROTEIN"/>
    <property type="match status" value="1"/>
</dbReference>
<feature type="transmembrane region" description="Helical" evidence="6">
    <location>
        <begin position="392"/>
        <end position="415"/>
    </location>
</feature>
<evidence type="ECO:0000313" key="8">
    <source>
        <dbReference type="EMBL" id="EIT83989.1"/>
    </source>
</evidence>
<dbReference type="OrthoDB" id="2351941at2"/>
<evidence type="ECO:0000256" key="5">
    <source>
        <dbReference type="ARBA" id="ARBA00023136"/>
    </source>
</evidence>
<organism evidence="8 9">
    <name type="scientific">Fictibacillus macauensis ZFHKF-1</name>
    <dbReference type="NCBI Taxonomy" id="1196324"/>
    <lineage>
        <taxon>Bacteria</taxon>
        <taxon>Bacillati</taxon>
        <taxon>Bacillota</taxon>
        <taxon>Bacilli</taxon>
        <taxon>Bacillales</taxon>
        <taxon>Fictibacillaceae</taxon>
        <taxon>Fictibacillus</taxon>
    </lineage>
</organism>
<accession>I8AF71</accession>
<gene>
    <name evidence="8" type="ORF">A374_18179</name>
</gene>
<dbReference type="eggNOG" id="COG1173">
    <property type="taxonomic scope" value="Bacteria"/>
</dbReference>
<dbReference type="STRING" id="1196324.A374_18179"/>
<name>I8AF71_9BACL</name>
<dbReference type="CDD" id="cd06261">
    <property type="entry name" value="TM_PBP2"/>
    <property type="match status" value="2"/>
</dbReference>
<comment type="similarity">
    <text evidence="6">Belongs to the binding-protein-dependent transport system permease family.</text>
</comment>
<keyword evidence="3 6" id="KW-0812">Transmembrane</keyword>
<dbReference type="EMBL" id="AKKV01000042">
    <property type="protein sequence ID" value="EIT83989.1"/>
    <property type="molecule type" value="Genomic_DNA"/>
</dbReference>
<dbReference type="Gene3D" id="1.10.3720.10">
    <property type="entry name" value="MetI-like"/>
    <property type="match status" value="2"/>
</dbReference>
<feature type="transmembrane region" description="Helical" evidence="6">
    <location>
        <begin position="70"/>
        <end position="98"/>
    </location>
</feature>
<proteinExistence type="inferred from homology"/>
<dbReference type="InterPro" id="IPR000515">
    <property type="entry name" value="MetI-like"/>
</dbReference>
<feature type="transmembrane region" description="Helical" evidence="6">
    <location>
        <begin position="435"/>
        <end position="455"/>
    </location>
</feature>
<feature type="transmembrane region" description="Helical" evidence="6">
    <location>
        <begin position="320"/>
        <end position="342"/>
    </location>
</feature>
<feature type="transmembrane region" description="Helical" evidence="6">
    <location>
        <begin position="522"/>
        <end position="544"/>
    </location>
</feature>
<comment type="caution">
    <text evidence="8">The sequence shown here is derived from an EMBL/GenBank/DDBJ whole genome shotgun (WGS) entry which is preliminary data.</text>
</comment>
<feature type="transmembrane region" description="Helical" evidence="6">
    <location>
        <begin position="7"/>
        <end position="28"/>
    </location>
</feature>
<evidence type="ECO:0000256" key="4">
    <source>
        <dbReference type="ARBA" id="ARBA00022989"/>
    </source>
</evidence>
<feature type="transmembrane region" description="Helical" evidence="6">
    <location>
        <begin position="462"/>
        <end position="480"/>
    </location>
</feature>
<keyword evidence="2 6" id="KW-0813">Transport</keyword>
<evidence type="ECO:0000256" key="2">
    <source>
        <dbReference type="ARBA" id="ARBA00022448"/>
    </source>
</evidence>
<feature type="transmembrane region" description="Helical" evidence="6">
    <location>
        <begin position="251"/>
        <end position="273"/>
    </location>
</feature>
<evidence type="ECO:0000256" key="6">
    <source>
        <dbReference type="RuleBase" id="RU363032"/>
    </source>
</evidence>
<evidence type="ECO:0000259" key="7">
    <source>
        <dbReference type="PROSITE" id="PS50928"/>
    </source>
</evidence>
<dbReference type="GO" id="GO:0005886">
    <property type="term" value="C:plasma membrane"/>
    <property type="evidence" value="ECO:0007669"/>
    <property type="project" value="UniProtKB-SubCell"/>
</dbReference>
<feature type="transmembrane region" description="Helical" evidence="6">
    <location>
        <begin position="582"/>
        <end position="602"/>
    </location>
</feature>
<evidence type="ECO:0000256" key="1">
    <source>
        <dbReference type="ARBA" id="ARBA00004141"/>
    </source>
</evidence>
<reference evidence="8 9" key="1">
    <citation type="journal article" date="2012" name="J. Bacteriol.">
        <title>Genome of Bacillus macauensis ZFHKF-1, a Long-Chain-Forming Bacterium.</title>
        <authorList>
            <person name="Cai L."/>
            <person name="Zhang T."/>
        </authorList>
    </citation>
    <scope>NUCLEOTIDE SEQUENCE [LARGE SCALE GENOMIC DNA]</scope>
    <source>
        <strain evidence="8 9">ZFHKF-1</strain>
    </source>
</reference>
<keyword evidence="5 6" id="KW-0472">Membrane</keyword>
<keyword evidence="4 6" id="KW-1133">Transmembrane helix</keyword>
<dbReference type="Pfam" id="PF00528">
    <property type="entry name" value="BPD_transp_1"/>
    <property type="match status" value="1"/>
</dbReference>